<dbReference type="Pfam" id="PF01396">
    <property type="entry name" value="Zn_ribbon_Top1"/>
    <property type="match status" value="1"/>
</dbReference>
<dbReference type="Proteomes" id="UP000002985">
    <property type="component" value="Unassembled WGS sequence"/>
</dbReference>
<evidence type="ECO:0000256" key="1">
    <source>
        <dbReference type="SAM" id="Phobius"/>
    </source>
</evidence>
<evidence type="ECO:0000259" key="2">
    <source>
        <dbReference type="Pfam" id="PF01396"/>
    </source>
</evidence>
<name>I3IQR3_9BACT</name>
<dbReference type="eggNOG" id="COG0551">
    <property type="taxonomic scope" value="Bacteria"/>
</dbReference>
<protein>
    <recommendedName>
        <fullName evidence="6">DUF2726 domain-containing protein</fullName>
    </recommendedName>
</protein>
<evidence type="ECO:0000313" key="4">
    <source>
        <dbReference type="EMBL" id="GAB64058.1"/>
    </source>
</evidence>
<evidence type="ECO:0000313" key="5">
    <source>
        <dbReference type="Proteomes" id="UP000002985"/>
    </source>
</evidence>
<gene>
    <name evidence="4" type="ORF">KSU1_D0749</name>
</gene>
<dbReference type="GO" id="GO:0003916">
    <property type="term" value="F:DNA topoisomerase activity"/>
    <property type="evidence" value="ECO:0007669"/>
    <property type="project" value="InterPro"/>
</dbReference>
<dbReference type="GO" id="GO:0005694">
    <property type="term" value="C:chromosome"/>
    <property type="evidence" value="ECO:0007669"/>
    <property type="project" value="InterPro"/>
</dbReference>
<comment type="caution">
    <text evidence="4">The sequence shown here is derived from an EMBL/GenBank/DDBJ whole genome shotgun (WGS) entry which is preliminary data.</text>
</comment>
<dbReference type="OrthoDB" id="9813328at2"/>
<reference evidence="4 5" key="1">
    <citation type="journal article" date="2012" name="FEBS Lett.">
        <title>Anammox organism KSU-1 expresses a NirK-type copper-containing nitrite reductase instead of a NirS-type with cytochrome cd1.</title>
        <authorList>
            <person name="Hira D."/>
            <person name="Toh H."/>
            <person name="Migita C.T."/>
            <person name="Okubo H."/>
            <person name="Nishiyama T."/>
            <person name="Hattori M."/>
            <person name="Furukawa K."/>
            <person name="Fujii T."/>
        </authorList>
    </citation>
    <scope>NUCLEOTIDE SEQUENCE [LARGE SCALE GENOMIC DNA]</scope>
</reference>
<organism evidence="4 5">
    <name type="scientific">Candidatus Jettenia caeni</name>
    <dbReference type="NCBI Taxonomy" id="247490"/>
    <lineage>
        <taxon>Bacteria</taxon>
        <taxon>Pseudomonadati</taxon>
        <taxon>Planctomycetota</taxon>
        <taxon>Candidatus Brocadiia</taxon>
        <taxon>Candidatus Brocadiales</taxon>
        <taxon>Candidatus Brocadiaceae</taxon>
        <taxon>Candidatus Jettenia</taxon>
    </lineage>
</organism>
<keyword evidence="1" id="KW-0472">Membrane</keyword>
<feature type="domain" description="DUF2726" evidence="3">
    <location>
        <begin position="38"/>
        <end position="158"/>
    </location>
</feature>
<dbReference type="InterPro" id="IPR024402">
    <property type="entry name" value="DUF2726"/>
</dbReference>
<dbReference type="AlphaFoldDB" id="I3IQR3"/>
<dbReference type="PIRSF" id="PIRSF028063">
    <property type="entry name" value="UCP028063"/>
    <property type="match status" value="1"/>
</dbReference>
<dbReference type="Pfam" id="PF10881">
    <property type="entry name" value="DUF2726"/>
    <property type="match status" value="1"/>
</dbReference>
<dbReference type="EMBL" id="BAFH01000004">
    <property type="protein sequence ID" value="GAB64058.1"/>
    <property type="molecule type" value="Genomic_DNA"/>
</dbReference>
<feature type="transmembrane region" description="Helical" evidence="1">
    <location>
        <begin position="6"/>
        <end position="22"/>
    </location>
</feature>
<dbReference type="GO" id="GO:0006265">
    <property type="term" value="P:DNA topological change"/>
    <property type="evidence" value="ECO:0007669"/>
    <property type="project" value="InterPro"/>
</dbReference>
<keyword evidence="5" id="KW-1185">Reference proteome</keyword>
<keyword evidence="1" id="KW-0812">Transmembrane</keyword>
<dbReference type="STRING" id="247490.KSU1_D0749"/>
<dbReference type="InterPro" id="IPR014538">
    <property type="entry name" value="UCP028063_topo_Znf"/>
</dbReference>
<feature type="domain" description="DNA topoisomerase type IA zn finger" evidence="2">
    <location>
        <begin position="185"/>
        <end position="224"/>
    </location>
</feature>
<sequence>MNWIVIGLIIVIALVIIVLKLSQVKMRQLDYSYQKLGTLFTPAERSFWGILKQVVGEEVEIFGKVRVADIIIPKRGISQSNWRRAFNKISGKHFDFILCNKSDLAIICAVELNDSSHKSINRARRDTFLQDACKSADVPLVQIPAKNVYNLNEIREHISGYIKEEIRPATGECQQEPQEMQKEKLCPKCSSIMVKRLAKKGTNAGKEFWACNSYPKCKYIEAINE</sequence>
<dbReference type="SUPFAM" id="SSF57783">
    <property type="entry name" value="Zinc beta-ribbon"/>
    <property type="match status" value="1"/>
</dbReference>
<evidence type="ECO:0000259" key="3">
    <source>
        <dbReference type="Pfam" id="PF10881"/>
    </source>
</evidence>
<evidence type="ECO:0008006" key="6">
    <source>
        <dbReference type="Google" id="ProtNLM"/>
    </source>
</evidence>
<dbReference type="GO" id="GO:0003677">
    <property type="term" value="F:DNA binding"/>
    <property type="evidence" value="ECO:0007669"/>
    <property type="project" value="InterPro"/>
</dbReference>
<keyword evidence="1" id="KW-1133">Transmembrane helix</keyword>
<dbReference type="Gene3D" id="3.30.65.10">
    <property type="entry name" value="Bacterial Topoisomerase I, domain 1"/>
    <property type="match status" value="1"/>
</dbReference>
<dbReference type="InterPro" id="IPR013498">
    <property type="entry name" value="Topo_IA_Znf"/>
</dbReference>
<proteinExistence type="predicted"/>
<accession>I3IQR3</accession>